<dbReference type="eggNOG" id="COG1295">
    <property type="taxonomic scope" value="Bacteria"/>
</dbReference>
<dbReference type="Proteomes" id="UP000003675">
    <property type="component" value="Unassembled WGS sequence"/>
</dbReference>
<evidence type="ECO:0000313" key="8">
    <source>
        <dbReference type="Proteomes" id="UP000003675"/>
    </source>
</evidence>
<proteinExistence type="predicted"/>
<feature type="transmembrane region" description="Helical" evidence="6">
    <location>
        <begin position="241"/>
        <end position="258"/>
    </location>
</feature>
<evidence type="ECO:0000256" key="4">
    <source>
        <dbReference type="ARBA" id="ARBA00022989"/>
    </source>
</evidence>
<dbReference type="NCBIfam" id="TIGR00765">
    <property type="entry name" value="yihY_not_rbn"/>
    <property type="match status" value="1"/>
</dbReference>
<protein>
    <submittedName>
        <fullName evidence="7">YihY family protein</fullName>
    </submittedName>
</protein>
<dbReference type="PIRSF" id="PIRSF035875">
    <property type="entry name" value="RNase_BN"/>
    <property type="match status" value="1"/>
</dbReference>
<keyword evidence="3 6" id="KW-0812">Transmembrane</keyword>
<evidence type="ECO:0000256" key="6">
    <source>
        <dbReference type="SAM" id="Phobius"/>
    </source>
</evidence>
<feature type="transmembrane region" description="Helical" evidence="6">
    <location>
        <begin position="124"/>
        <end position="146"/>
    </location>
</feature>
<keyword evidence="4 6" id="KW-1133">Transmembrane helix</keyword>
<evidence type="ECO:0000256" key="3">
    <source>
        <dbReference type="ARBA" id="ARBA00022692"/>
    </source>
</evidence>
<dbReference type="PANTHER" id="PTHR30213">
    <property type="entry name" value="INNER MEMBRANE PROTEIN YHJD"/>
    <property type="match status" value="1"/>
</dbReference>
<accession>C8P9Z2</accession>
<dbReference type="PANTHER" id="PTHR30213:SF0">
    <property type="entry name" value="UPF0761 MEMBRANE PROTEIN YIHY"/>
    <property type="match status" value="1"/>
</dbReference>
<name>C8P9Z2_9LACO</name>
<keyword evidence="2" id="KW-1003">Cell membrane</keyword>
<sequence length="332" mass="37681">MAKHLSQVLFNLDKIPVCSFGRLFAIIALCYSREDGMKNEPGKFKNFVLLLMRHFTMAQISSSAAMLAYYTLLSIFPAVLVIGNLLPMVGLDANTVLSYLQTAVPSSVYVFIKPLIYDFLRRGSGGLLTTGALIALWSTSQGIAAFQRSVNLTYDVARNQNPVINRVVSFIWMIVVIILIFVIVLLYGFGEQVLNSIQPFLQFNRRYISLFNSLRWPVALAVLFIALTLLYYFVPNAKVRLRYAATGALLAALLWMGLSRLFSYYTVFFRHSVVSYKTIGAFIAMMIWLDLSGYVIMLGAVLNATLQEAHEGVLEEREHFWQVIDREHWRKK</sequence>
<dbReference type="STRING" id="525309.HMPREF0494_2136"/>
<evidence type="ECO:0000313" key="7">
    <source>
        <dbReference type="EMBL" id="EEW52714.1"/>
    </source>
</evidence>
<keyword evidence="5 6" id="KW-0472">Membrane</keyword>
<evidence type="ECO:0000256" key="5">
    <source>
        <dbReference type="ARBA" id="ARBA00023136"/>
    </source>
</evidence>
<feature type="transmembrane region" description="Helical" evidence="6">
    <location>
        <begin position="214"/>
        <end position="234"/>
    </location>
</feature>
<evidence type="ECO:0000256" key="1">
    <source>
        <dbReference type="ARBA" id="ARBA00004651"/>
    </source>
</evidence>
<dbReference type="AlphaFoldDB" id="C8P9Z2"/>
<dbReference type="HOGENOM" id="CLU_045539_4_0_9"/>
<reference evidence="7 8" key="1">
    <citation type="submission" date="2009-09" db="EMBL/GenBank/DDBJ databases">
        <authorList>
            <person name="Qin X."/>
            <person name="Bachman B."/>
            <person name="Battles P."/>
            <person name="Bell A."/>
            <person name="Bess C."/>
            <person name="Bickham C."/>
            <person name="Chaboub L."/>
            <person name="Chen D."/>
            <person name="Coyle M."/>
            <person name="Deiros D.R."/>
            <person name="Dinh H."/>
            <person name="Forbes L."/>
            <person name="Fowler G."/>
            <person name="Francisco L."/>
            <person name="Fu Q."/>
            <person name="Gubbala S."/>
            <person name="Hale W."/>
            <person name="Han Y."/>
            <person name="Hemphill L."/>
            <person name="Highlander S.K."/>
            <person name="Hirani K."/>
            <person name="Hogues M."/>
            <person name="Jackson L."/>
            <person name="Jakkamsetti A."/>
            <person name="Javaid M."/>
            <person name="Jiang H."/>
            <person name="Korchina V."/>
            <person name="Kovar C."/>
            <person name="Lara F."/>
            <person name="Lee S."/>
            <person name="Mata R."/>
            <person name="Mathew T."/>
            <person name="Moen C."/>
            <person name="Morales K."/>
            <person name="Munidasa M."/>
            <person name="Nazareth L."/>
            <person name="Ngo R."/>
            <person name="Nguyen L."/>
            <person name="Okwuonu G."/>
            <person name="Ongeri F."/>
            <person name="Patil S."/>
            <person name="Petrosino J."/>
            <person name="Pham C."/>
            <person name="Pham P."/>
            <person name="Pu L.-L."/>
            <person name="Puazo M."/>
            <person name="Raj R."/>
            <person name="Reid J."/>
            <person name="Rouhana J."/>
            <person name="Saada N."/>
            <person name="Shang Y."/>
            <person name="Simmons D."/>
            <person name="Thornton R."/>
            <person name="Warren J."/>
            <person name="Weissenberger G."/>
            <person name="Zhang J."/>
            <person name="Zhang L."/>
            <person name="Zhou C."/>
            <person name="Zhu D."/>
            <person name="Muzny D."/>
            <person name="Worley K."/>
            <person name="Gibbs R."/>
        </authorList>
    </citation>
    <scope>NUCLEOTIDE SEQUENCE [LARGE SCALE GENOMIC DNA]</scope>
    <source>
        <strain evidence="7 8">DSM 16041</strain>
    </source>
</reference>
<organism evidence="7 8">
    <name type="scientific">Limosilactobacillus antri DSM 16041</name>
    <dbReference type="NCBI Taxonomy" id="525309"/>
    <lineage>
        <taxon>Bacteria</taxon>
        <taxon>Bacillati</taxon>
        <taxon>Bacillota</taxon>
        <taxon>Bacilli</taxon>
        <taxon>Lactobacillales</taxon>
        <taxon>Lactobacillaceae</taxon>
        <taxon>Limosilactobacillus</taxon>
    </lineage>
</organism>
<evidence type="ECO:0000256" key="2">
    <source>
        <dbReference type="ARBA" id="ARBA00022475"/>
    </source>
</evidence>
<dbReference type="EMBL" id="ACLL01000067">
    <property type="protein sequence ID" value="EEW52714.1"/>
    <property type="molecule type" value="Genomic_DNA"/>
</dbReference>
<feature type="transmembrane region" description="Helical" evidence="6">
    <location>
        <begin position="278"/>
        <end position="302"/>
    </location>
</feature>
<feature type="transmembrane region" description="Helical" evidence="6">
    <location>
        <begin position="167"/>
        <end position="189"/>
    </location>
</feature>
<gene>
    <name evidence="7" type="ORF">HMPREF0494_2136</name>
</gene>
<dbReference type="Pfam" id="PF03631">
    <property type="entry name" value="Virul_fac_BrkB"/>
    <property type="match status" value="1"/>
</dbReference>
<dbReference type="GO" id="GO:0005886">
    <property type="term" value="C:plasma membrane"/>
    <property type="evidence" value="ECO:0007669"/>
    <property type="project" value="UniProtKB-SubCell"/>
</dbReference>
<comment type="subcellular location">
    <subcellularLocation>
        <location evidence="1">Cell membrane</location>
        <topology evidence="1">Multi-pass membrane protein</topology>
    </subcellularLocation>
</comment>
<dbReference type="InterPro" id="IPR017039">
    <property type="entry name" value="Virul_fac_BrkB"/>
</dbReference>
<feature type="transmembrane region" description="Helical" evidence="6">
    <location>
        <begin position="67"/>
        <end position="86"/>
    </location>
</feature>
<comment type="caution">
    <text evidence="7">The sequence shown here is derived from an EMBL/GenBank/DDBJ whole genome shotgun (WGS) entry which is preliminary data.</text>
</comment>